<protein>
    <submittedName>
        <fullName evidence="2">Uncharacterized protein</fullName>
    </submittedName>
</protein>
<reference evidence="3" key="1">
    <citation type="submission" date="2017-02" db="EMBL/GenBank/DDBJ databases">
        <authorList>
            <person name="Dridi B."/>
        </authorList>
    </citation>
    <scope>NUCLEOTIDE SEQUENCE [LARGE SCALE GENOMIC DNA]</scope>
    <source>
        <strain evidence="3">EB411</strain>
    </source>
</reference>
<sequence length="154" mass="16266">MLKERIYLIFTTLAVTLSLASHGDHLAATEAAATLAITVAGTLLAIFVADIVSHTSAHEALPTRAELRLMMRTSFGALRAITVPIIFFAGSVLVGWDLDVAFRVSTITLIVALAVVARSALRRTTLSPGRRLLVLLAESAVGIAVVLLEVLAHG</sequence>
<feature type="transmembrane region" description="Helical" evidence="1">
    <location>
        <begin position="73"/>
        <end position="94"/>
    </location>
</feature>
<keyword evidence="3" id="KW-1185">Reference proteome</keyword>
<organism evidence="2 3">
    <name type="scientific">Mycetocola reblochoni REB411</name>
    <dbReference type="NCBI Taxonomy" id="1255698"/>
    <lineage>
        <taxon>Bacteria</taxon>
        <taxon>Bacillati</taxon>
        <taxon>Actinomycetota</taxon>
        <taxon>Actinomycetes</taxon>
        <taxon>Micrococcales</taxon>
        <taxon>Microbacteriaceae</taxon>
        <taxon>Mycetocola</taxon>
    </lineage>
</organism>
<evidence type="ECO:0000313" key="2">
    <source>
        <dbReference type="EMBL" id="SJN41263.1"/>
    </source>
</evidence>
<feature type="transmembrane region" description="Helical" evidence="1">
    <location>
        <begin position="33"/>
        <end position="52"/>
    </location>
</feature>
<feature type="transmembrane region" description="Helical" evidence="1">
    <location>
        <begin position="100"/>
        <end position="121"/>
    </location>
</feature>
<dbReference type="EMBL" id="FUKR01000072">
    <property type="protein sequence ID" value="SJN41263.1"/>
    <property type="molecule type" value="Genomic_DNA"/>
</dbReference>
<keyword evidence="1" id="KW-0472">Membrane</keyword>
<accession>A0A1R4KB80</accession>
<keyword evidence="1" id="KW-0812">Transmembrane</keyword>
<dbReference type="AlphaFoldDB" id="A0A1R4KB80"/>
<proteinExistence type="predicted"/>
<keyword evidence="1" id="KW-1133">Transmembrane helix</keyword>
<feature type="transmembrane region" description="Helical" evidence="1">
    <location>
        <begin position="133"/>
        <end position="152"/>
    </location>
</feature>
<evidence type="ECO:0000256" key="1">
    <source>
        <dbReference type="SAM" id="Phobius"/>
    </source>
</evidence>
<gene>
    <name evidence="2" type="ORF">FM119_12530</name>
</gene>
<evidence type="ECO:0000313" key="3">
    <source>
        <dbReference type="Proteomes" id="UP000196778"/>
    </source>
</evidence>
<dbReference type="Proteomes" id="UP000196778">
    <property type="component" value="Unassembled WGS sequence"/>
</dbReference>
<name>A0A1R4KB80_9MICO</name>